<dbReference type="Gene3D" id="2.60.120.260">
    <property type="entry name" value="Galactose-binding domain-like"/>
    <property type="match status" value="1"/>
</dbReference>
<dbReference type="SUPFAM" id="SSF49785">
    <property type="entry name" value="Galactose-binding domain-like"/>
    <property type="match status" value="1"/>
</dbReference>
<dbReference type="OrthoDB" id="9806163at2"/>
<feature type="domain" description="Xaa-Pro dipeptidyl-peptidase C-terminal" evidence="2">
    <location>
        <begin position="333"/>
        <end position="564"/>
    </location>
</feature>
<dbReference type="EMBL" id="CP035733">
    <property type="protein sequence ID" value="QGY80682.1"/>
    <property type="molecule type" value="Genomic_DNA"/>
</dbReference>
<dbReference type="NCBIfam" id="TIGR00976">
    <property type="entry name" value="CocE_NonD"/>
    <property type="match status" value="1"/>
</dbReference>
<dbReference type="InterPro" id="IPR050585">
    <property type="entry name" value="Xaa-Pro_dipeptidyl-ppase/CocE"/>
</dbReference>
<dbReference type="SMART" id="SM00939">
    <property type="entry name" value="PepX_C"/>
    <property type="match status" value="1"/>
</dbReference>
<dbReference type="Pfam" id="PF08530">
    <property type="entry name" value="PepX_C"/>
    <property type="match status" value="1"/>
</dbReference>
<dbReference type="SUPFAM" id="SSF53474">
    <property type="entry name" value="alpha/beta-Hydrolases"/>
    <property type="match status" value="1"/>
</dbReference>
<keyword evidence="1 3" id="KW-0378">Hydrolase</keyword>
<dbReference type="RefSeq" id="WP_158900136.1">
    <property type="nucleotide sequence ID" value="NZ_CP035733.1"/>
</dbReference>
<protein>
    <submittedName>
        <fullName evidence="3">CocE/NonD family hydrolase</fullName>
    </submittedName>
</protein>
<evidence type="ECO:0000313" key="3">
    <source>
        <dbReference type="EMBL" id="QGY80682.1"/>
    </source>
</evidence>
<gene>
    <name evidence="3" type="ORF">EUU25_08645</name>
</gene>
<keyword evidence="4" id="KW-1185">Reference proteome</keyword>
<dbReference type="PANTHER" id="PTHR43056">
    <property type="entry name" value="PEPTIDASE S9 PROLYL OLIGOPEPTIDASE"/>
    <property type="match status" value="1"/>
</dbReference>
<dbReference type="Gene3D" id="3.40.50.1820">
    <property type="entry name" value="alpha/beta hydrolase"/>
    <property type="match status" value="2"/>
</dbReference>
<proteinExistence type="predicted"/>
<dbReference type="AlphaFoldDB" id="A0A6I6LE23"/>
<dbReference type="KEGG" id="slaa:EUU25_08645"/>
<dbReference type="PANTHER" id="PTHR43056:SF10">
    <property type="entry name" value="COCE_NOND FAMILY, PUTATIVE (AFU_ORTHOLOGUE AFUA_7G00600)-RELATED"/>
    <property type="match status" value="1"/>
</dbReference>
<dbReference type="GO" id="GO:0008239">
    <property type="term" value="F:dipeptidyl-peptidase activity"/>
    <property type="evidence" value="ECO:0007669"/>
    <property type="project" value="InterPro"/>
</dbReference>
<dbReference type="Proteomes" id="UP000428803">
    <property type="component" value="Chromosome"/>
</dbReference>
<accession>A0A6I6LE23</accession>
<dbReference type="Pfam" id="PF02129">
    <property type="entry name" value="Peptidase_S15"/>
    <property type="match status" value="1"/>
</dbReference>
<name>A0A6I6LE23_9SPHN</name>
<organism evidence="3 4">
    <name type="scientific">Sphingorhabdus lacus</name>
    <dbReference type="NCBI Taxonomy" id="392610"/>
    <lineage>
        <taxon>Bacteria</taxon>
        <taxon>Pseudomonadati</taxon>
        <taxon>Pseudomonadota</taxon>
        <taxon>Alphaproteobacteria</taxon>
        <taxon>Sphingomonadales</taxon>
        <taxon>Sphingomonadaceae</taxon>
        <taxon>Sphingorhabdus</taxon>
    </lineage>
</organism>
<dbReference type="InterPro" id="IPR000383">
    <property type="entry name" value="Xaa-Pro-like_dom"/>
</dbReference>
<evidence type="ECO:0000256" key="1">
    <source>
        <dbReference type="ARBA" id="ARBA00022801"/>
    </source>
</evidence>
<dbReference type="InterPro" id="IPR005674">
    <property type="entry name" value="CocE/Ser_esterase"/>
</dbReference>
<reference evidence="4" key="1">
    <citation type="submission" date="2019-01" db="EMBL/GenBank/DDBJ databases">
        <title>Sphingorhabdus lacus sp.nov., isolated from an oligotrophic freshwater lake.</title>
        <authorList>
            <person name="Park M."/>
        </authorList>
    </citation>
    <scope>NUCLEOTIDE SEQUENCE [LARGE SCALE GENOMIC DNA]</scope>
    <source>
        <strain evidence="4">IMCC1753</strain>
    </source>
</reference>
<dbReference type="InterPro" id="IPR008979">
    <property type="entry name" value="Galactose-bd-like_sf"/>
</dbReference>
<sequence length="713" mass="78364">MAREIAVSASDGDQKLQKREIEPCGLVTGSSRKMSLTILGFAAAFAVLTTSYASAKDAPQASFLRQKIVMKDGVQLEICVAKPSKAHPKERFPVLLTVDGYASPCGSHGRPWYADYVKAGYVVAYLNLRGTGVSEGKLADREYSQTELDDAAEAVNWLSSQPWSTGRIGMFGTSWSGFTAMLVGARKPAALKAIVTFMATEDTYSEDVRYPSGILHLDDYTVAADSMLFVTPPDQDPFDEEILRNRFDQQPMSLTFLRQQRDGEFWHRGLRRDLNPSAGDVPTMMVGAWHDPYRNAAIRALENSRGPVRAVIGPWNHSSDYPGPTADLGRVTLDWWDYFLKGKQNGVLEKPQVSVFMRRPYRPIISRSQIPGEWRSIARWNNPPIRPQIFSLTESHALAPIAGPASEHGLRMIASTGVGAGLGWIDVSPDQREGDATALVYESSPLTSELQILGSPVASLLSSVDVDHANWFVKLSDVAPDGTTTLVTGGALNGAQRQSSVEPEPLVPGTRYPLEVKLHATSWIFQPGHRMRISVSNALFPSYWPSAKPLVMTLGVGEGGSTLALPVIPPQAPEAAEKAAADMGSRNLTVAEAEAAGSGHAETTWNGPVRSQILRDDLKRTTTVTRGYQWASPDGEDVSVEFSVADDDPAKASFVGRSFMKSKWQGHDVEWRGTTELKSDAEAFHYRHVRQLLRDGKVVREREWNERVPRDFQ</sequence>
<dbReference type="InterPro" id="IPR029058">
    <property type="entry name" value="AB_hydrolase_fold"/>
</dbReference>
<evidence type="ECO:0000313" key="4">
    <source>
        <dbReference type="Proteomes" id="UP000428803"/>
    </source>
</evidence>
<evidence type="ECO:0000259" key="2">
    <source>
        <dbReference type="SMART" id="SM00939"/>
    </source>
</evidence>
<dbReference type="InterPro" id="IPR013736">
    <property type="entry name" value="Xaa-Pro_dipept_C"/>
</dbReference>